<protein>
    <recommendedName>
        <fullName evidence="3">Lipoprotein</fullName>
    </recommendedName>
</protein>
<sequence>MNRRSYLALGITTGVSGCLGFFDQEVYLGGLRLENTGETNQHVDIRVQKGGERVHEATVDISGMDMEGDENVLSTEFVECTWPNDEPGKFEIAARLTGDDSWVETTADDAEGDDSCQMVFLRIEETGTLWFNWDDCERYEAENPDTVCDYGTE</sequence>
<proteinExistence type="predicted"/>
<accession>A0A8J8TQB8</accession>
<reference evidence="1" key="1">
    <citation type="submission" date="2017-11" db="EMBL/GenBank/DDBJ databases">
        <authorList>
            <person name="Kajale S.C."/>
            <person name="Sharma A."/>
        </authorList>
    </citation>
    <scope>NUCLEOTIDE SEQUENCE</scope>
    <source>
        <strain evidence="1">LS1_42</strain>
    </source>
</reference>
<dbReference type="AlphaFoldDB" id="A0A8J8TQB8"/>
<name>A0A8J8TQB8_9EURY</name>
<gene>
    <name evidence="1" type="ORF">CV102_09385</name>
</gene>
<dbReference type="OrthoDB" id="199343at2157"/>
<evidence type="ECO:0000313" key="1">
    <source>
        <dbReference type="EMBL" id="TYL38721.1"/>
    </source>
</evidence>
<dbReference type="Proteomes" id="UP000766904">
    <property type="component" value="Unassembled WGS sequence"/>
</dbReference>
<comment type="caution">
    <text evidence="1">The sequence shown here is derived from an EMBL/GenBank/DDBJ whole genome shotgun (WGS) entry which is preliminary data.</text>
</comment>
<evidence type="ECO:0008006" key="3">
    <source>
        <dbReference type="Google" id="ProtNLM"/>
    </source>
</evidence>
<evidence type="ECO:0000313" key="2">
    <source>
        <dbReference type="Proteomes" id="UP000766904"/>
    </source>
</evidence>
<keyword evidence="2" id="KW-1185">Reference proteome</keyword>
<organism evidence="1 2">
    <name type="scientific">Natronococcus pandeyae</name>
    <dbReference type="NCBI Taxonomy" id="2055836"/>
    <lineage>
        <taxon>Archaea</taxon>
        <taxon>Methanobacteriati</taxon>
        <taxon>Methanobacteriota</taxon>
        <taxon>Stenosarchaea group</taxon>
        <taxon>Halobacteria</taxon>
        <taxon>Halobacteriales</taxon>
        <taxon>Natrialbaceae</taxon>
        <taxon>Natronococcus</taxon>
    </lineage>
</organism>
<dbReference type="EMBL" id="PHNJ01000004">
    <property type="protein sequence ID" value="TYL38721.1"/>
    <property type="molecule type" value="Genomic_DNA"/>
</dbReference>
<dbReference type="PROSITE" id="PS51257">
    <property type="entry name" value="PROKAR_LIPOPROTEIN"/>
    <property type="match status" value="1"/>
</dbReference>